<protein>
    <submittedName>
        <fullName evidence="3">Phosphatase</fullName>
    </submittedName>
</protein>
<dbReference type="SUPFAM" id="SSF81606">
    <property type="entry name" value="PP2C-like"/>
    <property type="match status" value="1"/>
</dbReference>
<keyword evidence="1" id="KW-0378">Hydrolase</keyword>
<dbReference type="GO" id="GO:0016791">
    <property type="term" value="F:phosphatase activity"/>
    <property type="evidence" value="ECO:0007669"/>
    <property type="project" value="TreeGrafter"/>
</dbReference>
<evidence type="ECO:0000256" key="1">
    <source>
        <dbReference type="ARBA" id="ARBA00022801"/>
    </source>
</evidence>
<dbReference type="SMART" id="SM00331">
    <property type="entry name" value="PP2C_SIG"/>
    <property type="match status" value="1"/>
</dbReference>
<dbReference type="Gene3D" id="3.60.40.10">
    <property type="entry name" value="PPM-type phosphatase domain"/>
    <property type="match status" value="1"/>
</dbReference>
<dbReference type="InterPro" id="IPR001932">
    <property type="entry name" value="PPM-type_phosphatase-like_dom"/>
</dbReference>
<dbReference type="InterPro" id="IPR052016">
    <property type="entry name" value="Bact_Sigma-Reg"/>
</dbReference>
<proteinExistence type="predicted"/>
<dbReference type="PANTHER" id="PTHR43156">
    <property type="entry name" value="STAGE II SPORULATION PROTEIN E-RELATED"/>
    <property type="match status" value="1"/>
</dbReference>
<dbReference type="KEGG" id="dma:DMR_41310"/>
<keyword evidence="4" id="KW-1185">Reference proteome</keyword>
<dbReference type="InterPro" id="IPR036457">
    <property type="entry name" value="PPM-type-like_dom_sf"/>
</dbReference>
<dbReference type="Gene3D" id="3.30.450.20">
    <property type="entry name" value="PAS domain"/>
    <property type="match status" value="1"/>
</dbReference>
<dbReference type="Pfam" id="PF08448">
    <property type="entry name" value="PAS_4"/>
    <property type="match status" value="1"/>
</dbReference>
<sequence length="487" mass="53002">MSLFASFELHDFIWRPEMSPVGLSGVAGPRSRAGAFACSCGRGRRRNGVVWQEIFSLVAALSISVSDGFCDAVENITSEAAVALDIIDLRESNAFLNILFDNIPAVVLVADKNLEIQEINDAYQSLFGQDRASALGVRCGNALKCSFASAENKRCGETSHCSQCQLRGNVLATMIRKIPADKEKFVHTFFVNGVAEERHFELTTRQITFRGEEMALLILYDVTDSERQKFDLLDKQKKIDESLRAAGTVQHCLLPRALPAVESVEFAWKFRPCDAIGGDILNAVPLDAAHIGLYVVDVAGHGAPSAMISVLVYQLMNPHTGILLDAASDPARIRDPEEVLDILDKEFPLKRFGRHFTIVYAVLDLASGAVTYSNAGHCPPILLTREGSFRTLDVSGTVIGLGAMPFGQETVVLSPGDKVVLCSDGVEEMRNPAQEFFGEARLRETLLALREASVAELVQGLYDGIVQFAAGTPPADDCSILAFVYRG</sequence>
<dbReference type="HOGENOM" id="CLU_679209_0_0_7"/>
<dbReference type="PANTHER" id="PTHR43156:SF2">
    <property type="entry name" value="STAGE II SPORULATION PROTEIN E"/>
    <property type="match status" value="1"/>
</dbReference>
<dbReference type="PROSITE" id="PS50112">
    <property type="entry name" value="PAS"/>
    <property type="match status" value="1"/>
</dbReference>
<evidence type="ECO:0000313" key="4">
    <source>
        <dbReference type="Proteomes" id="UP000009071"/>
    </source>
</evidence>
<name>C4XPS2_SOLM1</name>
<evidence type="ECO:0000313" key="3">
    <source>
        <dbReference type="EMBL" id="BAH77622.1"/>
    </source>
</evidence>
<evidence type="ECO:0000259" key="2">
    <source>
        <dbReference type="PROSITE" id="PS50112"/>
    </source>
</evidence>
<dbReference type="InterPro" id="IPR000014">
    <property type="entry name" value="PAS"/>
</dbReference>
<dbReference type="AlphaFoldDB" id="C4XPS2"/>
<dbReference type="EMBL" id="AP010904">
    <property type="protein sequence ID" value="BAH77622.1"/>
    <property type="molecule type" value="Genomic_DNA"/>
</dbReference>
<gene>
    <name evidence="3" type="ordered locus">DMR_41310</name>
</gene>
<dbReference type="Proteomes" id="UP000009071">
    <property type="component" value="Chromosome"/>
</dbReference>
<organism evidence="3 4">
    <name type="scientific">Solidesulfovibrio magneticus (strain ATCC 700980 / DSM 13731 / RS-1)</name>
    <name type="common">Desulfovibrio magneticus</name>
    <dbReference type="NCBI Taxonomy" id="573370"/>
    <lineage>
        <taxon>Bacteria</taxon>
        <taxon>Pseudomonadati</taxon>
        <taxon>Thermodesulfobacteriota</taxon>
        <taxon>Desulfovibrionia</taxon>
        <taxon>Desulfovibrionales</taxon>
        <taxon>Desulfovibrionaceae</taxon>
        <taxon>Solidesulfovibrio</taxon>
    </lineage>
</organism>
<feature type="domain" description="PAS" evidence="2">
    <location>
        <begin position="92"/>
        <end position="136"/>
    </location>
</feature>
<dbReference type="InterPro" id="IPR013656">
    <property type="entry name" value="PAS_4"/>
</dbReference>
<dbReference type="Pfam" id="PF07228">
    <property type="entry name" value="SpoIIE"/>
    <property type="match status" value="1"/>
</dbReference>
<accession>C4XPS2</accession>
<dbReference type="STRING" id="573370.DMR_41310"/>
<reference evidence="3 4" key="1">
    <citation type="journal article" date="2009" name="Genome Res.">
        <title>Whole genome sequence of Desulfovibrio magneticus strain RS-1 revealed common gene clusters in magnetotactic bacteria.</title>
        <authorList>
            <person name="Nakazawa H."/>
            <person name="Arakaki A."/>
            <person name="Narita-Yamada S."/>
            <person name="Yashiro I."/>
            <person name="Jinno K."/>
            <person name="Aoki N."/>
            <person name="Tsuruyama A."/>
            <person name="Okamura Y."/>
            <person name="Tanikawa S."/>
            <person name="Fujita N."/>
            <person name="Takeyama H."/>
            <person name="Matsunaga T."/>
        </authorList>
    </citation>
    <scope>NUCLEOTIDE SEQUENCE [LARGE SCALE GENOMIC DNA]</scope>
    <source>
        <strain evidence="4">ATCC 700980 / DSM 13731 / RS-1</strain>
    </source>
</reference>
<dbReference type="InterPro" id="IPR035965">
    <property type="entry name" value="PAS-like_dom_sf"/>
</dbReference>
<dbReference type="SUPFAM" id="SSF55785">
    <property type="entry name" value="PYP-like sensor domain (PAS domain)"/>
    <property type="match status" value="1"/>
</dbReference>
<dbReference type="eggNOG" id="COG2208">
    <property type="taxonomic scope" value="Bacteria"/>
</dbReference>